<name>A0A0G0JEF0_9BACT</name>
<evidence type="ECO:0000256" key="1">
    <source>
        <dbReference type="SAM" id="MobiDB-lite"/>
    </source>
</evidence>
<dbReference type="Proteomes" id="UP000034235">
    <property type="component" value="Unassembled WGS sequence"/>
</dbReference>
<evidence type="ECO:0000313" key="2">
    <source>
        <dbReference type="EMBL" id="KKQ66053.1"/>
    </source>
</evidence>
<feature type="region of interest" description="Disordered" evidence="1">
    <location>
        <begin position="287"/>
        <end position="309"/>
    </location>
</feature>
<organism evidence="2 3">
    <name type="scientific">Candidatus Daviesbacteria bacterium GW2011_GWA2_38_24</name>
    <dbReference type="NCBI Taxonomy" id="1618422"/>
    <lineage>
        <taxon>Bacteria</taxon>
        <taxon>Candidatus Daviesiibacteriota</taxon>
    </lineage>
</organism>
<dbReference type="AlphaFoldDB" id="A0A0G0JEF0"/>
<sequence length="804" mass="89547">MKIRLLLHVSSFFLVGLLISSQISSVKAQTNIPLTQDCENGRVIIRIDIPPFNSLTDNPFDYIQITRGRKRNIGPISFTQPVNLPKVINNQQMIDKYLDSNADYIYTIKAIKENPLFKMPGLPSINLQNNEYKIEEISVKTISCNTNQSTSQNDQGQVFTEITNFFTQTIPSVASSIFSKSSENGSTENNSTIIGGRSAVKIENTNKGAKQERVNQPISGDSFCVGLSEGDCRQNNNCSYDEFSKFCKRKEEKQPDSNIPFCIGLTPDKCRENSNCVLDKTTNFCKSKDDKDQATSTTPLPDPSGFPLRGKLAKIPTTTSLTFPFIDKKENQFSLRSDEFAQNGITVNGCTKPESKNNTEITVLTLSYKTYNINGYPLESNIKYIPNCEENGLIGLTDIEDINEVGTIEFTASFVTDPTSTYDSSQSKNIGVAILHQNPSQATVTIRRDRETTNVAIKLLPPQPENEPVTITATTNTKISNPVFELVESSQKTRVSSVQITDNCQNGQGDCVYQIKTRIGKLQEVNFFDGDNKLKTEQIVYSDRTDYGDGEVIGEKPAERGIDHIIGVYLQLPDGEVELPRDGSDIEFPIGDGETTIQVKIIYDQPDDDGKYEKYKYFKIRYQPRTEEKPREDGAVPAEQQAECDPTGEVDSNIWTYAGEKCDKEHPGTKAQVWRCGETEKLASGYPTDDPDCQGEPECGEFQAIRNECTSCGFARVIGQNNCGQTKAIEENKADPGCKTIQYCTSEEEKKETIEYQTGACDDVYYPEEGNGGTGCTHKYSKDPYPGCYYVFDVNAPRYACGLE</sequence>
<accession>A0A0G0JEF0</accession>
<comment type="caution">
    <text evidence="2">The sequence shown here is derived from an EMBL/GenBank/DDBJ whole genome shotgun (WGS) entry which is preliminary data.</text>
</comment>
<feature type="region of interest" description="Disordered" evidence="1">
    <location>
        <begin position="626"/>
        <end position="650"/>
    </location>
</feature>
<gene>
    <name evidence="2" type="ORF">US86_C0007G0098</name>
</gene>
<evidence type="ECO:0000313" key="3">
    <source>
        <dbReference type="Proteomes" id="UP000034235"/>
    </source>
</evidence>
<proteinExistence type="predicted"/>
<dbReference type="EMBL" id="LBUP01000007">
    <property type="protein sequence ID" value="KKQ66053.1"/>
    <property type="molecule type" value="Genomic_DNA"/>
</dbReference>
<protein>
    <submittedName>
        <fullName evidence="2">Uncharacterized protein</fullName>
    </submittedName>
</protein>
<reference evidence="2 3" key="1">
    <citation type="journal article" date="2015" name="Nature">
        <title>rRNA introns, odd ribosomes, and small enigmatic genomes across a large radiation of phyla.</title>
        <authorList>
            <person name="Brown C.T."/>
            <person name="Hug L.A."/>
            <person name="Thomas B.C."/>
            <person name="Sharon I."/>
            <person name="Castelle C.J."/>
            <person name="Singh A."/>
            <person name="Wilkins M.J."/>
            <person name="Williams K.H."/>
            <person name="Banfield J.F."/>
        </authorList>
    </citation>
    <scope>NUCLEOTIDE SEQUENCE [LARGE SCALE GENOMIC DNA]</scope>
</reference>